<dbReference type="RefSeq" id="WP_013491808.1">
    <property type="nucleotide sequence ID" value="NC_014830.1"/>
</dbReference>
<dbReference type="Pfam" id="PF11611">
    <property type="entry name" value="DUF4352"/>
    <property type="match status" value="1"/>
</dbReference>
<dbReference type="HOGENOM" id="CLU_072584_1_1_11"/>
<sequence>MTTNWQPPTIPAPPAPEPPSRSWFARHKILTAILAFVAVMVLAQAVNGGDDPAPAVVTKPAASASPDAPPEESEQPAATEEPAQPEEPARTAKLGSAVRDGQFEFTVTKVQAGVAKVGSDMFGEKAQGQFVLVHVTVENIGDEAQYFSDSNQKVQDAKGREFSADTGAALYVDDNDVFLNEINPGNTVKGVLVYDMPKNTRPASIELHDSAFSGGVTVRLG</sequence>
<evidence type="ECO:0000313" key="5">
    <source>
        <dbReference type="Proteomes" id="UP000008914"/>
    </source>
</evidence>
<dbReference type="eggNOG" id="COG0515">
    <property type="taxonomic scope" value="Bacteria"/>
</dbReference>
<evidence type="ECO:0000256" key="1">
    <source>
        <dbReference type="ARBA" id="ARBA00022729"/>
    </source>
</evidence>
<evidence type="ECO:0000313" key="4">
    <source>
        <dbReference type="EMBL" id="ADU47490.1"/>
    </source>
</evidence>
<keyword evidence="1" id="KW-0732">Signal</keyword>
<dbReference type="InterPro" id="IPR029051">
    <property type="entry name" value="DUF4352"/>
</dbReference>
<keyword evidence="5" id="KW-1185">Reference proteome</keyword>
<dbReference type="Proteomes" id="UP000008914">
    <property type="component" value="Chromosome"/>
</dbReference>
<dbReference type="EMBL" id="CP002343">
    <property type="protein sequence ID" value="ADU47490.1"/>
    <property type="molecule type" value="Genomic_DNA"/>
</dbReference>
<dbReference type="KEGG" id="ica:Intca_0965"/>
<name>E6SCT5_INTC7</name>
<organism evidence="4 5">
    <name type="scientific">Intrasporangium calvum (strain ATCC 23552 / DSM 43043 / JCM 3097 / NBRC 12989 / NCIMB 10167 / NRRL B-3866 / 7 KIP)</name>
    <dbReference type="NCBI Taxonomy" id="710696"/>
    <lineage>
        <taxon>Bacteria</taxon>
        <taxon>Bacillati</taxon>
        <taxon>Actinomycetota</taxon>
        <taxon>Actinomycetes</taxon>
        <taxon>Micrococcales</taxon>
        <taxon>Intrasporangiaceae</taxon>
        <taxon>Intrasporangium</taxon>
    </lineage>
</organism>
<dbReference type="InterPro" id="IPR029050">
    <property type="entry name" value="Immunoprotect_excell_Ig-like"/>
</dbReference>
<accession>E6SCT5</accession>
<protein>
    <recommendedName>
        <fullName evidence="3">DUF4352 domain-containing protein</fullName>
    </recommendedName>
</protein>
<evidence type="ECO:0000256" key="2">
    <source>
        <dbReference type="SAM" id="MobiDB-lite"/>
    </source>
</evidence>
<feature type="domain" description="DUF4352" evidence="3">
    <location>
        <begin position="93"/>
        <end position="215"/>
    </location>
</feature>
<dbReference type="STRING" id="710696.Intca_0965"/>
<dbReference type="Gene3D" id="2.60.40.1240">
    <property type="match status" value="1"/>
</dbReference>
<gene>
    <name evidence="4" type="ordered locus">Intca_0965</name>
</gene>
<proteinExistence type="predicted"/>
<reference evidence="4 5" key="1">
    <citation type="journal article" date="2010" name="Stand. Genomic Sci.">
        <title>Complete genome sequence of Intrasporangium calvum type strain (7 KIP).</title>
        <authorList>
            <person name="Del Rio T.G."/>
            <person name="Chertkov O."/>
            <person name="Yasawong M."/>
            <person name="Lucas S."/>
            <person name="Deshpande S."/>
            <person name="Cheng J.F."/>
            <person name="Detter C."/>
            <person name="Tapia R."/>
            <person name="Han C."/>
            <person name="Goodwin L."/>
            <person name="Pitluck S."/>
            <person name="Liolios K."/>
            <person name="Ivanova N."/>
            <person name="Mavromatis K."/>
            <person name="Pati A."/>
            <person name="Chen A."/>
            <person name="Palaniappan K."/>
            <person name="Land M."/>
            <person name="Hauser L."/>
            <person name="Chang Y.J."/>
            <person name="Jeffries C.D."/>
            <person name="Rohde M."/>
            <person name="Pukall R."/>
            <person name="Sikorski J."/>
            <person name="Goker M."/>
            <person name="Woyke T."/>
            <person name="Bristow J."/>
            <person name="Eisen J.A."/>
            <person name="Markowitz V."/>
            <person name="Hugenholtz P."/>
            <person name="Kyrpides N.C."/>
            <person name="Klenk H.P."/>
            <person name="Lapidus A."/>
        </authorList>
    </citation>
    <scope>NUCLEOTIDE SEQUENCE [LARGE SCALE GENOMIC DNA]</scope>
    <source>
        <strain evidence="5">ATCC 23552 / DSM 43043 / JCM 3097 / NBRC 12989 / 7 KIP</strain>
    </source>
</reference>
<dbReference type="AlphaFoldDB" id="E6SCT5"/>
<evidence type="ECO:0000259" key="3">
    <source>
        <dbReference type="Pfam" id="PF11611"/>
    </source>
</evidence>
<dbReference type="OrthoDB" id="3430849at2"/>
<feature type="region of interest" description="Disordered" evidence="2">
    <location>
        <begin position="54"/>
        <end position="94"/>
    </location>
</feature>